<keyword evidence="1 3" id="KW-0489">Methyltransferase</keyword>
<keyword evidence="4" id="KW-1185">Reference proteome</keyword>
<dbReference type="Proteomes" id="UP001354971">
    <property type="component" value="Unassembled WGS sequence"/>
</dbReference>
<reference evidence="3 4" key="1">
    <citation type="submission" date="2024-01" db="EMBL/GenBank/DDBJ databases">
        <title>Hyphobacterium bacterium isolated from marine sediment.</title>
        <authorList>
            <person name="Zhao S."/>
        </authorList>
    </citation>
    <scope>NUCLEOTIDE SEQUENCE [LARGE SCALE GENOMIC DNA]</scope>
    <source>
        <strain evidence="4">HN65</strain>
    </source>
</reference>
<protein>
    <submittedName>
        <fullName evidence="3">SAM-dependent methyltransferase</fullName>
        <ecNumber evidence="3">2.1.1.-</ecNumber>
    </submittedName>
</protein>
<dbReference type="GO" id="GO:0008168">
    <property type="term" value="F:methyltransferase activity"/>
    <property type="evidence" value="ECO:0007669"/>
    <property type="project" value="UniProtKB-KW"/>
</dbReference>
<keyword evidence="2 3" id="KW-0808">Transferase</keyword>
<dbReference type="Pfam" id="PF02636">
    <property type="entry name" value="Methyltransf_28"/>
    <property type="match status" value="1"/>
</dbReference>
<dbReference type="EC" id="2.1.1.-" evidence="3"/>
<sequence>MSTGIAAKIAERIRNGGPISVAAFMTEAMFDPLEGYYATKNPIGAGEDFITAPSVSQMFGELIGLWCAQVWMDMGRPSRFQLVELGPGTGQMMSDIIRAGRAVPGFLDAAQITLIEASAALKMVQGRTLTPMGVQAMWADRLENVPAGPAIILGNEFLDCLPVRQAVKQDGHWHERLINLNEDGGFAFVMGPRLGVEAELVPAPLMDAPDGTLVELRPGDQQVMDQLSRRFAEQPGRALFIDYGPAKSEPGDTFQAIRQHQKADPLADPGTADLTARVDFEQLGVFARQGGLDFAGPVTQGEWLKSLGLEMRAAALIQSAPDQKTKIARQVMRLTEPDQMGELFKVMTFSTPGMPIPPGFTANG</sequence>
<evidence type="ECO:0000313" key="4">
    <source>
        <dbReference type="Proteomes" id="UP001354971"/>
    </source>
</evidence>
<proteinExistence type="predicted"/>
<dbReference type="InterPro" id="IPR029063">
    <property type="entry name" value="SAM-dependent_MTases_sf"/>
</dbReference>
<dbReference type="PANTHER" id="PTHR12049">
    <property type="entry name" value="PROTEIN ARGININE METHYLTRANSFERASE NDUFAF7, MITOCHONDRIAL"/>
    <property type="match status" value="1"/>
</dbReference>
<dbReference type="Gene3D" id="3.40.50.12710">
    <property type="match status" value="1"/>
</dbReference>
<organism evidence="3 4">
    <name type="scientific">Hyphobacterium lacteum</name>
    <dbReference type="NCBI Taxonomy" id="3116575"/>
    <lineage>
        <taxon>Bacteria</taxon>
        <taxon>Pseudomonadati</taxon>
        <taxon>Pseudomonadota</taxon>
        <taxon>Alphaproteobacteria</taxon>
        <taxon>Maricaulales</taxon>
        <taxon>Maricaulaceae</taxon>
        <taxon>Hyphobacterium</taxon>
    </lineage>
</organism>
<name>A0ABU7LRA1_9PROT</name>
<dbReference type="GO" id="GO:0032259">
    <property type="term" value="P:methylation"/>
    <property type="evidence" value="ECO:0007669"/>
    <property type="project" value="UniProtKB-KW"/>
</dbReference>
<dbReference type="SUPFAM" id="SSF53335">
    <property type="entry name" value="S-adenosyl-L-methionine-dependent methyltransferases"/>
    <property type="match status" value="1"/>
</dbReference>
<comment type="caution">
    <text evidence="3">The sequence shown here is derived from an EMBL/GenBank/DDBJ whole genome shotgun (WGS) entry which is preliminary data.</text>
</comment>
<accession>A0ABU7LRA1</accession>
<dbReference type="EMBL" id="JAZDRP010000004">
    <property type="protein sequence ID" value="MEE2526438.1"/>
    <property type="molecule type" value="Genomic_DNA"/>
</dbReference>
<evidence type="ECO:0000256" key="2">
    <source>
        <dbReference type="ARBA" id="ARBA00022679"/>
    </source>
</evidence>
<gene>
    <name evidence="3" type="ORF">V0U79_08670</name>
</gene>
<evidence type="ECO:0000313" key="3">
    <source>
        <dbReference type="EMBL" id="MEE2526438.1"/>
    </source>
</evidence>
<dbReference type="PANTHER" id="PTHR12049:SF7">
    <property type="entry name" value="PROTEIN ARGININE METHYLTRANSFERASE NDUFAF7, MITOCHONDRIAL"/>
    <property type="match status" value="1"/>
</dbReference>
<evidence type="ECO:0000256" key="1">
    <source>
        <dbReference type="ARBA" id="ARBA00022603"/>
    </source>
</evidence>
<dbReference type="InterPro" id="IPR038375">
    <property type="entry name" value="NDUFAF7_sf"/>
</dbReference>
<dbReference type="RefSeq" id="WP_330199101.1">
    <property type="nucleotide sequence ID" value="NZ_JAZDRP010000004.1"/>
</dbReference>
<dbReference type="InterPro" id="IPR003788">
    <property type="entry name" value="NDUFAF7"/>
</dbReference>